<dbReference type="Proteomes" id="UP001271792">
    <property type="component" value="Unassembled WGS sequence"/>
</dbReference>
<gene>
    <name evidence="1" type="ORF">SK571_36795</name>
</gene>
<sequence>MTTLTPAVAEAVAAVRAHFADHSVEVTADGAGGAIVVIDNVDFGSRYTPQTTWLGFQIDAACPHSDIYPFYCGRVARTDGGAHGEGVQTMEWRARPALQLSRRSNRRNGLDNAVLKAERVITWFATR</sequence>
<accession>A0ABU4U4N4</accession>
<reference evidence="1 2" key="2">
    <citation type="submission" date="2023-11" db="EMBL/GenBank/DDBJ databases">
        <authorList>
            <person name="Lara A.C."/>
            <person name="Chronakova A."/>
        </authorList>
    </citation>
    <scope>NUCLEOTIDE SEQUENCE [LARGE SCALE GENOMIC DNA]</scope>
    <source>
        <strain evidence="1 2">BCCO 10_0798</strain>
    </source>
</reference>
<proteinExistence type="predicted"/>
<name>A0ABU4U4N4_9PSEU</name>
<keyword evidence="2" id="KW-1185">Reference proteome</keyword>
<protein>
    <submittedName>
        <fullName evidence="1">Uncharacterized protein</fullName>
    </submittedName>
</protein>
<dbReference type="RefSeq" id="WP_319988724.1">
    <property type="nucleotide sequence ID" value="NZ_JAXAVV010000024.1"/>
</dbReference>
<comment type="caution">
    <text evidence="1">The sequence shown here is derived from an EMBL/GenBank/DDBJ whole genome shotgun (WGS) entry which is preliminary data.</text>
</comment>
<reference evidence="1 2" key="1">
    <citation type="submission" date="2023-11" db="EMBL/GenBank/DDBJ databases">
        <title>Lentzea sokolovensis, sp. nov., Lentzea kristufkii, sp. nov., and Lentzea miocenensis, sp. nov., rare actinobacteria from Sokolov Coal Basin, Miocene lacustrine sediment, Czech Republic.</title>
        <authorList>
            <person name="Lara A."/>
            <person name="Kotroba L."/>
            <person name="Nouioui I."/>
            <person name="Neumann-Schaal M."/>
            <person name="Mast Y."/>
            <person name="Chronakova A."/>
        </authorList>
    </citation>
    <scope>NUCLEOTIDE SEQUENCE [LARGE SCALE GENOMIC DNA]</scope>
    <source>
        <strain evidence="1 2">BCCO 10_0798</strain>
    </source>
</reference>
<evidence type="ECO:0000313" key="1">
    <source>
        <dbReference type="EMBL" id="MDX8054961.1"/>
    </source>
</evidence>
<organism evidence="1 2">
    <name type="scientific">Lentzea kristufekii</name>
    <dbReference type="NCBI Taxonomy" id="3095430"/>
    <lineage>
        <taxon>Bacteria</taxon>
        <taxon>Bacillati</taxon>
        <taxon>Actinomycetota</taxon>
        <taxon>Actinomycetes</taxon>
        <taxon>Pseudonocardiales</taxon>
        <taxon>Pseudonocardiaceae</taxon>
        <taxon>Lentzea</taxon>
    </lineage>
</organism>
<evidence type="ECO:0000313" key="2">
    <source>
        <dbReference type="Proteomes" id="UP001271792"/>
    </source>
</evidence>
<dbReference type="EMBL" id="JAXAVV010000024">
    <property type="protein sequence ID" value="MDX8054961.1"/>
    <property type="molecule type" value="Genomic_DNA"/>
</dbReference>